<organism evidence="2 3">
    <name type="scientific">Chara braunii</name>
    <name type="common">Braun's stonewort</name>
    <dbReference type="NCBI Taxonomy" id="69332"/>
    <lineage>
        <taxon>Eukaryota</taxon>
        <taxon>Viridiplantae</taxon>
        <taxon>Streptophyta</taxon>
        <taxon>Charophyceae</taxon>
        <taxon>Charales</taxon>
        <taxon>Characeae</taxon>
        <taxon>Chara</taxon>
    </lineage>
</organism>
<reference evidence="2 3" key="1">
    <citation type="journal article" date="2018" name="Cell">
        <title>The Chara Genome: Secondary Complexity and Implications for Plant Terrestrialization.</title>
        <authorList>
            <person name="Nishiyama T."/>
            <person name="Sakayama H."/>
            <person name="Vries J.D."/>
            <person name="Buschmann H."/>
            <person name="Saint-Marcoux D."/>
            <person name="Ullrich K.K."/>
            <person name="Haas F.B."/>
            <person name="Vanderstraeten L."/>
            <person name="Becker D."/>
            <person name="Lang D."/>
            <person name="Vosolsobe S."/>
            <person name="Rombauts S."/>
            <person name="Wilhelmsson P.K.I."/>
            <person name="Janitza P."/>
            <person name="Kern R."/>
            <person name="Heyl A."/>
            <person name="Rumpler F."/>
            <person name="Villalobos L.I.A.C."/>
            <person name="Clay J.M."/>
            <person name="Skokan R."/>
            <person name="Toyoda A."/>
            <person name="Suzuki Y."/>
            <person name="Kagoshima H."/>
            <person name="Schijlen E."/>
            <person name="Tajeshwar N."/>
            <person name="Catarino B."/>
            <person name="Hetherington A.J."/>
            <person name="Saltykova A."/>
            <person name="Bonnot C."/>
            <person name="Breuninger H."/>
            <person name="Symeonidi A."/>
            <person name="Radhakrishnan G.V."/>
            <person name="Van Nieuwerburgh F."/>
            <person name="Deforce D."/>
            <person name="Chang C."/>
            <person name="Karol K.G."/>
            <person name="Hedrich R."/>
            <person name="Ulvskov P."/>
            <person name="Glockner G."/>
            <person name="Delwiche C.F."/>
            <person name="Petrasek J."/>
            <person name="Van de Peer Y."/>
            <person name="Friml J."/>
            <person name="Beilby M."/>
            <person name="Dolan L."/>
            <person name="Kohara Y."/>
            <person name="Sugano S."/>
            <person name="Fujiyama A."/>
            <person name="Delaux P.-M."/>
            <person name="Quint M."/>
            <person name="TheiBen G."/>
            <person name="Hagemann M."/>
            <person name="Harholt J."/>
            <person name="Dunand C."/>
            <person name="Zachgo S."/>
            <person name="Langdale J."/>
            <person name="Maumus F."/>
            <person name="Straeten D.V.D."/>
            <person name="Gould S.B."/>
            <person name="Rensing S.A."/>
        </authorList>
    </citation>
    <scope>NUCLEOTIDE SEQUENCE [LARGE SCALE GENOMIC DNA]</scope>
    <source>
        <strain evidence="2 3">S276</strain>
    </source>
</reference>
<evidence type="ECO:0000256" key="1">
    <source>
        <dbReference type="SAM" id="MobiDB-lite"/>
    </source>
</evidence>
<protein>
    <submittedName>
        <fullName evidence="2">Uncharacterized protein</fullName>
    </submittedName>
</protein>
<keyword evidence="3" id="KW-1185">Reference proteome</keyword>
<dbReference type="Proteomes" id="UP000265515">
    <property type="component" value="Unassembled WGS sequence"/>
</dbReference>
<evidence type="ECO:0000313" key="3">
    <source>
        <dbReference type="Proteomes" id="UP000265515"/>
    </source>
</evidence>
<gene>
    <name evidence="2" type="ORF">CBR_g32620</name>
</gene>
<feature type="region of interest" description="Disordered" evidence="1">
    <location>
        <begin position="226"/>
        <end position="248"/>
    </location>
</feature>
<dbReference type="Gramene" id="GBG81627">
    <property type="protein sequence ID" value="GBG81627"/>
    <property type="gene ID" value="CBR_g32620"/>
</dbReference>
<comment type="caution">
    <text evidence="2">The sequence shown here is derived from an EMBL/GenBank/DDBJ whole genome shotgun (WGS) entry which is preliminary data.</text>
</comment>
<dbReference type="AlphaFoldDB" id="A0A388LH79"/>
<dbReference type="EMBL" id="BFEA01000381">
    <property type="protein sequence ID" value="GBG81627.1"/>
    <property type="molecule type" value="Genomic_DNA"/>
</dbReference>
<name>A0A388LH79_CHABU</name>
<evidence type="ECO:0000313" key="2">
    <source>
        <dbReference type="EMBL" id="GBG81627.1"/>
    </source>
</evidence>
<accession>A0A388LH79</accession>
<sequence length="490" mass="53625">MPAFYLKGSGGCVVKERGEARGLRGRTSLGAMAAAMTAMAAGGTFMTLPSVGGGSDERARELVRESGSGSGSGCGSMASTSDSRASVLSRRSRQLALTCQRTVSWFVMSELHRLAGTVWETLRKGIAICQRECEMRLLLDRASDRDRDPDRRWRRQRRLSSYGRDLSSAATWALIPEDAGSSSSSASSSSSSSFARWIWRRQWLQAMGRKRERDVASWKPWRGACRNTDDCGSRRSPSPRGDVGISDARGEVMGMGIGLGSGREKKLILDVEVGDPDNHQTNQREAGSRLSSADAAEAGIIGICDIDMVQHSAESMLRESGTPMHYFDGRFDYAVVHPFERERVYLCSQERQLEIVDSTLLNAARGTAMGLAVLIAIIWHLPSKEDSIAANSLPLVRDTAVVRSQRVAPKRRKVQAGSDRHMREPSAKLWTDEEQVMKECLLGSRSFPSLSTTASLGIEQDHTQKAVAVRAVLLNATDCYPSHVSATVFF</sequence>
<proteinExistence type="predicted"/>
<feature type="region of interest" description="Disordered" evidence="1">
    <location>
        <begin position="64"/>
        <end position="85"/>
    </location>
</feature>